<dbReference type="Proteomes" id="UP000707206">
    <property type="component" value="Unassembled WGS sequence"/>
</dbReference>
<comment type="caution">
    <text evidence="7">The sequence shown here is derived from an EMBL/GenBank/DDBJ whole genome shotgun (WGS) entry which is preliminary data.</text>
</comment>
<feature type="transmembrane region" description="Helical" evidence="5">
    <location>
        <begin position="42"/>
        <end position="61"/>
    </location>
</feature>
<reference evidence="7" key="2">
    <citation type="submission" date="2020-03" db="EMBL/GenBank/DDBJ databases">
        <title>Flavobacteriaceae bacterium strain TP-CH-4, a member of the family Flavobacteriaceae isolated from a deep-sea seamount.</title>
        <authorList>
            <person name="Zhang D.-C."/>
        </authorList>
    </citation>
    <scope>NUCLEOTIDE SEQUENCE</scope>
    <source>
        <strain evidence="7">TP-CH-4</strain>
    </source>
</reference>
<evidence type="ECO:0000313" key="7">
    <source>
        <dbReference type="EMBL" id="NHF57753.1"/>
    </source>
</evidence>
<dbReference type="Gene3D" id="1.10.760.10">
    <property type="entry name" value="Cytochrome c-like domain"/>
    <property type="match status" value="1"/>
</dbReference>
<dbReference type="GO" id="GO:0020037">
    <property type="term" value="F:heme binding"/>
    <property type="evidence" value="ECO:0007669"/>
    <property type="project" value="InterPro"/>
</dbReference>
<keyword evidence="3 4" id="KW-0408">Iron</keyword>
<dbReference type="InterPro" id="IPR036909">
    <property type="entry name" value="Cyt_c-like_dom_sf"/>
</dbReference>
<dbReference type="PROSITE" id="PS51007">
    <property type="entry name" value="CYTC"/>
    <property type="match status" value="1"/>
</dbReference>
<dbReference type="GO" id="GO:0009055">
    <property type="term" value="F:electron transfer activity"/>
    <property type="evidence" value="ECO:0007669"/>
    <property type="project" value="InterPro"/>
</dbReference>
<dbReference type="AlphaFoldDB" id="A0A967EBZ7"/>
<proteinExistence type="predicted"/>
<dbReference type="PANTHER" id="PTHR33751">
    <property type="entry name" value="CBB3-TYPE CYTOCHROME C OXIDASE SUBUNIT FIXP"/>
    <property type="match status" value="1"/>
</dbReference>
<dbReference type="GO" id="GO:0046872">
    <property type="term" value="F:metal ion binding"/>
    <property type="evidence" value="ECO:0007669"/>
    <property type="project" value="UniProtKB-KW"/>
</dbReference>
<evidence type="ECO:0000256" key="1">
    <source>
        <dbReference type="ARBA" id="ARBA00022617"/>
    </source>
</evidence>
<dbReference type="EMBL" id="VIKU02000001">
    <property type="protein sequence ID" value="NHF57753.1"/>
    <property type="molecule type" value="Genomic_DNA"/>
</dbReference>
<dbReference type="PANTHER" id="PTHR33751:SF1">
    <property type="entry name" value="CBB3-TYPE CYTOCHROME C OXIDASE SUBUNIT FIXP"/>
    <property type="match status" value="1"/>
</dbReference>
<gene>
    <name evidence="7" type="ORF">FK220_000265</name>
</gene>
<evidence type="ECO:0000256" key="3">
    <source>
        <dbReference type="ARBA" id="ARBA00023004"/>
    </source>
</evidence>
<evidence type="ECO:0000313" key="8">
    <source>
        <dbReference type="Proteomes" id="UP000707206"/>
    </source>
</evidence>
<dbReference type="RefSeq" id="WP_152572287.1">
    <property type="nucleotide sequence ID" value="NZ_VIKU02000001.1"/>
</dbReference>
<evidence type="ECO:0000259" key="6">
    <source>
        <dbReference type="PROSITE" id="PS51007"/>
    </source>
</evidence>
<feature type="transmembrane region" description="Helical" evidence="5">
    <location>
        <begin position="128"/>
        <end position="145"/>
    </location>
</feature>
<keyword evidence="2 4" id="KW-0479">Metal-binding</keyword>
<keyword evidence="1 4" id="KW-0349">Heme</keyword>
<dbReference type="InterPro" id="IPR050597">
    <property type="entry name" value="Cytochrome_c_Oxidase_Subunit"/>
</dbReference>
<dbReference type="InterPro" id="IPR038414">
    <property type="entry name" value="CcoP_N_sf"/>
</dbReference>
<dbReference type="SUPFAM" id="SSF46626">
    <property type="entry name" value="Cytochrome c"/>
    <property type="match status" value="1"/>
</dbReference>
<keyword evidence="8" id="KW-1185">Reference proteome</keyword>
<dbReference type="InterPro" id="IPR009056">
    <property type="entry name" value="Cyt_c-like_dom"/>
</dbReference>
<name>A0A967EBZ7_9FLAO</name>
<feature type="domain" description="Cytochrome c" evidence="6">
    <location>
        <begin position="193"/>
        <end position="273"/>
    </location>
</feature>
<keyword evidence="5" id="KW-0812">Transmembrane</keyword>
<keyword evidence="5" id="KW-0472">Membrane</keyword>
<dbReference type="Gene3D" id="6.10.280.130">
    <property type="match status" value="1"/>
</dbReference>
<dbReference type="Pfam" id="PF14715">
    <property type="entry name" value="FixP_N"/>
    <property type="match status" value="1"/>
</dbReference>
<evidence type="ECO:0000256" key="5">
    <source>
        <dbReference type="SAM" id="Phobius"/>
    </source>
</evidence>
<protein>
    <submittedName>
        <fullName evidence="7">C-type cytochrome</fullName>
    </submittedName>
</protein>
<dbReference type="InterPro" id="IPR032858">
    <property type="entry name" value="CcoP_N"/>
</dbReference>
<accession>A0A967EBZ7</accession>
<organism evidence="7 8">
    <name type="scientific">Pelagihabitans pacificus</name>
    <dbReference type="NCBI Taxonomy" id="2696054"/>
    <lineage>
        <taxon>Bacteria</taxon>
        <taxon>Pseudomonadati</taxon>
        <taxon>Bacteroidota</taxon>
        <taxon>Flavobacteriia</taxon>
        <taxon>Flavobacteriales</taxon>
        <taxon>Flavobacteriaceae</taxon>
        <taxon>Pelagihabitans</taxon>
    </lineage>
</organism>
<evidence type="ECO:0000256" key="4">
    <source>
        <dbReference type="PROSITE-ProRule" id="PRU00433"/>
    </source>
</evidence>
<feature type="transmembrane region" description="Helical" evidence="5">
    <location>
        <begin position="6"/>
        <end position="26"/>
    </location>
</feature>
<reference evidence="7" key="1">
    <citation type="submission" date="2019-07" db="EMBL/GenBank/DDBJ databases">
        <authorList>
            <person name="De-Chao Zhang Q."/>
        </authorList>
    </citation>
    <scope>NUCLEOTIDE SEQUENCE</scope>
    <source>
        <strain evidence="7">TP-CH-4</strain>
    </source>
</reference>
<sequence>MKNSSTWWIKIPVLLFLIWGLMEYFIDSGDQPAIIKYPEAQFFMLMAFLLLIAIALILQSVENIMFQTLSEEAKERYLESKSKAWEWKWGKKMYQKLLGSKPIEAEGEIILDHNYDGIRELDNKLPPWWVYMFYATIVFGVVYLARFHVFGDYDQDTEYLTEVTIAEAEIAEYKKNAKDLVDVNTVELLTDASDLSAGKAIFETNCVVCHMADGGGGIGPNLTDPNWILGGGIKNVFNTISEGGRDGKGMVAWKQSLKPAEMAQVASYVLTFQGSTPANPKAPEGDIWVDPHMETAAPAVDSVKINVEIDTLEFKKTIDEEGTVIERP</sequence>
<dbReference type="Pfam" id="PF13442">
    <property type="entry name" value="Cytochrome_CBB3"/>
    <property type="match status" value="1"/>
</dbReference>
<keyword evidence="5" id="KW-1133">Transmembrane helix</keyword>
<evidence type="ECO:0000256" key="2">
    <source>
        <dbReference type="ARBA" id="ARBA00022723"/>
    </source>
</evidence>